<organism evidence="2 4">
    <name type="scientific">Jejuia pallidilutea</name>
    <dbReference type="NCBI Taxonomy" id="504487"/>
    <lineage>
        <taxon>Bacteria</taxon>
        <taxon>Pseudomonadati</taxon>
        <taxon>Bacteroidota</taxon>
        <taxon>Flavobacteriia</taxon>
        <taxon>Flavobacteriales</taxon>
        <taxon>Flavobacteriaceae</taxon>
        <taxon>Jejuia</taxon>
    </lineage>
</organism>
<proteinExistence type="predicted"/>
<evidence type="ECO:0000313" key="1">
    <source>
        <dbReference type="EMBL" id="GAL68801.1"/>
    </source>
</evidence>
<protein>
    <submittedName>
        <fullName evidence="2">Uncharacterized protein</fullName>
    </submittedName>
</protein>
<evidence type="ECO:0000313" key="4">
    <source>
        <dbReference type="Proteomes" id="UP000029646"/>
    </source>
</evidence>
<dbReference type="AlphaFoldDB" id="A0A090W9L0"/>
<sequence length="47" mass="5839">MLVHYTANFLKHLTHHLTHKIYCAIFTLNIRYIERHSKYKLRPFKKL</sequence>
<comment type="caution">
    <text evidence="2">The sequence shown here is derived from an EMBL/GenBank/DDBJ whole genome shotgun (WGS) entry which is preliminary data.</text>
</comment>
<evidence type="ECO:0000313" key="3">
    <source>
        <dbReference type="Proteomes" id="UP000029641"/>
    </source>
</evidence>
<name>A0A090W9L0_9FLAO</name>
<dbReference type="EMBL" id="BBNS01000020">
    <property type="protein sequence ID" value="GAL72149.1"/>
    <property type="molecule type" value="Genomic_DNA"/>
</dbReference>
<reference evidence="3 4" key="1">
    <citation type="journal article" date="2014" name="Genome Announc.">
        <title>Draft Genome Sequence of Marine Flavobacterium Jejuia pallidilutea Strain 11shimoA1 and Pigmentation Mutants.</title>
        <authorList>
            <person name="Takatani N."/>
            <person name="Nakanishi M."/>
            <person name="Meirelles P."/>
            <person name="Mino S."/>
            <person name="Suda W."/>
            <person name="Oshima K."/>
            <person name="Hattori M."/>
            <person name="Ohkuma M."/>
            <person name="Hosokawa M."/>
            <person name="Miyashita K."/>
            <person name="Thompson F.L."/>
            <person name="Niwa A."/>
            <person name="Sawabe T."/>
            <person name="Sawabe T."/>
        </authorList>
    </citation>
    <scope>NUCLEOTIDE SEQUENCE [LARGE SCALE GENOMIC DNA]</scope>
    <source>
        <strain evidence="1 3">JCM 19301</strain>
        <strain evidence="2">JCM 19302</strain>
        <strain evidence="4">JCM19302</strain>
    </source>
</reference>
<accession>A0A090W9L0</accession>
<evidence type="ECO:0000313" key="2">
    <source>
        <dbReference type="EMBL" id="GAL72149.1"/>
    </source>
</evidence>
<gene>
    <name evidence="1" type="ORF">JCM19301_1540</name>
    <name evidence="2" type="ORF">JCM19302_107</name>
</gene>
<dbReference type="Proteomes" id="UP000029641">
    <property type="component" value="Unassembled WGS sequence"/>
</dbReference>
<dbReference type="Proteomes" id="UP000029646">
    <property type="component" value="Unassembled WGS sequence"/>
</dbReference>
<dbReference type="EMBL" id="BBNR01000025">
    <property type="protein sequence ID" value="GAL68801.1"/>
    <property type="molecule type" value="Genomic_DNA"/>
</dbReference>